<gene>
    <name evidence="1" type="ORF">MNBD_UNCLBAC01-1245</name>
</gene>
<sequence length="250" mass="26649">MGPYVIRSWNAQVKGWEDSVIDSFNDPLTEAPSVTLPGCECTWQDEGCLIGPGCSNIKQRYFTNLCLPAGCESEMIPAPPPDKCVWDDSCCTAWSPANPAVSDCGINAIPPCPLGEARQTRQCGETLTESRCEPHPNCIFGCTEPPAKITLFEEYGDLCPGDEAGITTPTPYTYVNDNSCTGAKCEIQCIDSAVSYGMSCDCLPGMVFDIASGRCVCAAGFVKQTDPNTGISCPAQSCFQGICGANQCEQ</sequence>
<evidence type="ECO:0000313" key="1">
    <source>
        <dbReference type="EMBL" id="VAX36693.1"/>
    </source>
</evidence>
<reference evidence="1" key="1">
    <citation type="submission" date="2018-06" db="EMBL/GenBank/DDBJ databases">
        <authorList>
            <person name="Zhirakovskaya E."/>
        </authorList>
    </citation>
    <scope>NUCLEOTIDE SEQUENCE</scope>
</reference>
<proteinExistence type="predicted"/>
<name>A0A3B1DIV3_9ZZZZ</name>
<protein>
    <submittedName>
        <fullName evidence="1">Uncharacterized protein</fullName>
    </submittedName>
</protein>
<accession>A0A3B1DIV3</accession>
<organism evidence="1">
    <name type="scientific">hydrothermal vent metagenome</name>
    <dbReference type="NCBI Taxonomy" id="652676"/>
    <lineage>
        <taxon>unclassified sequences</taxon>
        <taxon>metagenomes</taxon>
        <taxon>ecological metagenomes</taxon>
    </lineage>
</organism>
<dbReference type="AlphaFoldDB" id="A0A3B1DIV3"/>
<dbReference type="EMBL" id="UOGJ01000107">
    <property type="protein sequence ID" value="VAX36693.1"/>
    <property type="molecule type" value="Genomic_DNA"/>
</dbReference>